<comment type="caution">
    <text evidence="2">The sequence shown here is derived from an EMBL/GenBank/DDBJ whole genome shotgun (WGS) entry which is preliminary data.</text>
</comment>
<keyword evidence="1" id="KW-0472">Membrane</keyword>
<name>A0A0B2UPT3_TOXCA</name>
<dbReference type="Proteomes" id="UP000031036">
    <property type="component" value="Unassembled WGS sequence"/>
</dbReference>
<feature type="transmembrane region" description="Helical" evidence="1">
    <location>
        <begin position="199"/>
        <end position="223"/>
    </location>
</feature>
<keyword evidence="1" id="KW-0812">Transmembrane</keyword>
<evidence type="ECO:0000313" key="3">
    <source>
        <dbReference type="Proteomes" id="UP000031036"/>
    </source>
</evidence>
<keyword evidence="1" id="KW-1133">Transmembrane helix</keyword>
<gene>
    <name evidence="2" type="ORF">Tcan_12065</name>
</gene>
<organism evidence="2 3">
    <name type="scientific">Toxocara canis</name>
    <name type="common">Canine roundworm</name>
    <dbReference type="NCBI Taxonomy" id="6265"/>
    <lineage>
        <taxon>Eukaryota</taxon>
        <taxon>Metazoa</taxon>
        <taxon>Ecdysozoa</taxon>
        <taxon>Nematoda</taxon>
        <taxon>Chromadorea</taxon>
        <taxon>Rhabditida</taxon>
        <taxon>Spirurina</taxon>
        <taxon>Ascaridomorpha</taxon>
        <taxon>Ascaridoidea</taxon>
        <taxon>Toxocaridae</taxon>
        <taxon>Toxocara</taxon>
    </lineage>
</organism>
<dbReference type="AlphaFoldDB" id="A0A0B2UPT3"/>
<reference evidence="2 3" key="1">
    <citation type="submission" date="2014-11" db="EMBL/GenBank/DDBJ databases">
        <title>Genetic blueprint of the zoonotic pathogen Toxocara canis.</title>
        <authorList>
            <person name="Zhu X.-Q."/>
            <person name="Korhonen P.K."/>
            <person name="Cai H."/>
            <person name="Young N.D."/>
            <person name="Nejsum P."/>
            <person name="von Samson-Himmelstjerna G."/>
            <person name="Boag P.R."/>
            <person name="Tan P."/>
            <person name="Li Q."/>
            <person name="Min J."/>
            <person name="Yang Y."/>
            <person name="Wang X."/>
            <person name="Fang X."/>
            <person name="Hall R.S."/>
            <person name="Hofmann A."/>
            <person name="Sternberg P.W."/>
            <person name="Jex A.R."/>
            <person name="Gasser R.B."/>
        </authorList>
    </citation>
    <scope>NUCLEOTIDE SEQUENCE [LARGE SCALE GENOMIC DNA]</scope>
    <source>
        <strain evidence="2">PN_DK_2014</strain>
    </source>
</reference>
<protein>
    <submittedName>
        <fullName evidence="2">Uncharacterized protein</fullName>
    </submittedName>
</protein>
<proteinExistence type="predicted"/>
<keyword evidence="3" id="KW-1185">Reference proteome</keyword>
<sequence>MKSIAVESECKHVPSGSFFPCHRSDLCLAVLKRHHAFQFFGAFDLQVLHGSVKAHGYDFEAAAYNEKKFIPICAPYMLGPPITVFSTPSEDAINFGRLKWRIQEVSNAAAAILEIIRIGDAVLLLRFLASKAALCARNLHDVILFIPSSGDSLMLDSLCCVLRTQWNVCINSTDQSFVAVIDYLQKRRCRFLFCFTKSFYFFTCFYFHIILRFYMLLAPLSFLSAQATRAFINSSIMLTVRPFQSASCSVHVQ</sequence>
<evidence type="ECO:0000256" key="1">
    <source>
        <dbReference type="SAM" id="Phobius"/>
    </source>
</evidence>
<evidence type="ECO:0000313" key="2">
    <source>
        <dbReference type="EMBL" id="KHN70940.1"/>
    </source>
</evidence>
<accession>A0A0B2UPT3</accession>
<dbReference type="EMBL" id="JPKZ01022847">
    <property type="protein sequence ID" value="KHN70940.1"/>
    <property type="molecule type" value="Genomic_DNA"/>
</dbReference>
<dbReference type="OrthoDB" id="2405412at2759"/>